<dbReference type="RefSeq" id="WP_377253547.1">
    <property type="nucleotide sequence ID" value="NZ_JBHLUH010000043.1"/>
</dbReference>
<accession>A0ABV6M6R3</accession>
<evidence type="ECO:0000313" key="3">
    <source>
        <dbReference type="Proteomes" id="UP001589867"/>
    </source>
</evidence>
<protein>
    <submittedName>
        <fullName evidence="2">Transposase</fullName>
    </submittedName>
</protein>
<dbReference type="InterPro" id="IPR002525">
    <property type="entry name" value="Transp_IS110-like_N"/>
</dbReference>
<feature type="non-terminal residue" evidence="2">
    <location>
        <position position="111"/>
    </location>
</feature>
<dbReference type="Pfam" id="PF01548">
    <property type="entry name" value="DEDD_Tnp_IS110"/>
    <property type="match status" value="1"/>
</dbReference>
<evidence type="ECO:0000259" key="1">
    <source>
        <dbReference type="Pfam" id="PF01548"/>
    </source>
</evidence>
<name>A0ABV6M6R3_9ACTN</name>
<reference evidence="2 3" key="1">
    <citation type="submission" date="2024-09" db="EMBL/GenBank/DDBJ databases">
        <authorList>
            <person name="Sun Q."/>
            <person name="Mori K."/>
        </authorList>
    </citation>
    <scope>NUCLEOTIDE SEQUENCE [LARGE SCALE GENOMIC DNA]</scope>
    <source>
        <strain evidence="2 3">TBRC 3947</strain>
    </source>
</reference>
<dbReference type="Proteomes" id="UP001589867">
    <property type="component" value="Unassembled WGS sequence"/>
</dbReference>
<comment type="caution">
    <text evidence="2">The sequence shown here is derived from an EMBL/GenBank/DDBJ whole genome shotgun (WGS) entry which is preliminary data.</text>
</comment>
<dbReference type="EMBL" id="JBHLUH010000043">
    <property type="protein sequence ID" value="MFC0530390.1"/>
    <property type="molecule type" value="Genomic_DNA"/>
</dbReference>
<feature type="domain" description="Transposase IS110-like N-terminal" evidence="1">
    <location>
        <begin position="17"/>
        <end position="111"/>
    </location>
</feature>
<evidence type="ECO:0000313" key="2">
    <source>
        <dbReference type="EMBL" id="MFC0530390.1"/>
    </source>
</evidence>
<gene>
    <name evidence="2" type="ORF">ACFFIA_22245</name>
</gene>
<organism evidence="2 3">
    <name type="scientific">Phytohabitans kaempferiae</name>
    <dbReference type="NCBI Taxonomy" id="1620943"/>
    <lineage>
        <taxon>Bacteria</taxon>
        <taxon>Bacillati</taxon>
        <taxon>Actinomycetota</taxon>
        <taxon>Actinomycetes</taxon>
        <taxon>Micromonosporales</taxon>
        <taxon>Micromonosporaceae</taxon>
    </lineage>
</organism>
<keyword evidence="3" id="KW-1185">Reference proteome</keyword>
<proteinExistence type="predicted"/>
<sequence length="111" mass="12444">MLEETRDRDEIVERVAALDIGKAEVVCCVRVPSPSGSGRRAQEVRTYPTMTRSLIALGEWLAGLGVTRVVMEATSEYWKPPFYLLEAAGFEVWLVNARDVKHLPGRPKTDK</sequence>